<reference evidence="1" key="1">
    <citation type="journal article" date="2020" name="mSystems">
        <title>Genome- and Community-Level Interaction Insights into Carbon Utilization and Element Cycling Functions of Hydrothermarchaeota in Hydrothermal Sediment.</title>
        <authorList>
            <person name="Zhou Z."/>
            <person name="Liu Y."/>
            <person name="Xu W."/>
            <person name="Pan J."/>
            <person name="Luo Z.H."/>
            <person name="Li M."/>
        </authorList>
    </citation>
    <scope>NUCLEOTIDE SEQUENCE [LARGE SCALE GENOMIC DNA]</scope>
    <source>
        <strain evidence="1">SpSt-605</strain>
    </source>
</reference>
<protein>
    <submittedName>
        <fullName evidence="1">Uncharacterized protein</fullName>
    </submittedName>
</protein>
<gene>
    <name evidence="1" type="ORF">ENT73_06140</name>
</gene>
<name>A0A832GPU3_9BACT</name>
<sequence length="89" mass="10678">MIEFHNKYVTQATIEAFGCAFFYHLSLETASPKSTTPKTKRERIWHPEGNVYVERFNGTLEEYIEYMREELREETASPKSRRIYTLDFF</sequence>
<comment type="caution">
    <text evidence="1">The sequence shown here is derived from an EMBL/GenBank/DDBJ whole genome shotgun (WGS) entry which is preliminary data.</text>
</comment>
<evidence type="ECO:0000313" key="1">
    <source>
        <dbReference type="EMBL" id="HGV55641.1"/>
    </source>
</evidence>
<proteinExistence type="predicted"/>
<dbReference type="AlphaFoldDB" id="A0A832GPU3"/>
<organism evidence="1">
    <name type="scientific">Caldimicrobium thiodismutans</name>
    <dbReference type="NCBI Taxonomy" id="1653476"/>
    <lineage>
        <taxon>Bacteria</taxon>
        <taxon>Pseudomonadati</taxon>
        <taxon>Thermodesulfobacteriota</taxon>
        <taxon>Thermodesulfobacteria</taxon>
        <taxon>Thermodesulfobacteriales</taxon>
        <taxon>Thermodesulfobacteriaceae</taxon>
        <taxon>Caldimicrobium</taxon>
    </lineage>
</organism>
<accession>A0A832GPU3</accession>
<dbReference type="EMBL" id="DSZU01000109">
    <property type="protein sequence ID" value="HGV55641.1"/>
    <property type="molecule type" value="Genomic_DNA"/>
</dbReference>